<dbReference type="Pfam" id="PF01139">
    <property type="entry name" value="RtcB"/>
    <property type="match status" value="1"/>
</dbReference>
<evidence type="ECO:0000256" key="6">
    <source>
        <dbReference type="ARBA" id="ARBA00022800"/>
    </source>
</evidence>
<dbReference type="EMBL" id="CP133720">
    <property type="protein sequence ID" value="WMW81702.1"/>
    <property type="molecule type" value="Genomic_DNA"/>
</dbReference>
<evidence type="ECO:0000313" key="10">
    <source>
        <dbReference type="EMBL" id="WMW81702.1"/>
    </source>
</evidence>
<dbReference type="Proteomes" id="UP001181355">
    <property type="component" value="Chromosome"/>
</dbReference>
<dbReference type="PANTHER" id="PTHR11118">
    <property type="entry name" value="RNA-SPLICING LIGASE RTCB HOMOLOG"/>
    <property type="match status" value="1"/>
</dbReference>
<keyword evidence="4" id="KW-0479">Metal-binding</keyword>
<accession>A0ABY9RMQ5</accession>
<evidence type="ECO:0000256" key="9">
    <source>
        <dbReference type="ARBA" id="ARBA00047746"/>
    </source>
</evidence>
<protein>
    <recommendedName>
        <fullName evidence="2">3'-phosphate/5'-hydroxy nucleic acid ligase</fullName>
        <ecNumber evidence="2">6.5.1.8</ecNumber>
    </recommendedName>
</protein>
<evidence type="ECO:0000256" key="7">
    <source>
        <dbReference type="ARBA" id="ARBA00023134"/>
    </source>
</evidence>
<dbReference type="SUPFAM" id="SSF103365">
    <property type="entry name" value="Hypothetical protein PH1602"/>
    <property type="match status" value="1"/>
</dbReference>
<evidence type="ECO:0000256" key="2">
    <source>
        <dbReference type="ARBA" id="ARBA00012726"/>
    </source>
</evidence>
<comment type="cofactor">
    <cofactor evidence="1">
        <name>Mn(2+)</name>
        <dbReference type="ChEBI" id="CHEBI:29035"/>
    </cofactor>
</comment>
<dbReference type="InterPro" id="IPR036025">
    <property type="entry name" value="RtcB-like_sf"/>
</dbReference>
<dbReference type="RefSeq" id="WP_309483180.1">
    <property type="nucleotide sequence ID" value="NZ_CP133720.1"/>
</dbReference>
<keyword evidence="11" id="KW-1185">Reference proteome</keyword>
<dbReference type="EC" id="6.5.1.8" evidence="2"/>
<name>A0ABY9RMQ5_9BURK</name>
<evidence type="ECO:0000256" key="4">
    <source>
        <dbReference type="ARBA" id="ARBA00022723"/>
    </source>
</evidence>
<evidence type="ECO:0000256" key="3">
    <source>
        <dbReference type="ARBA" id="ARBA00022598"/>
    </source>
</evidence>
<dbReference type="Gene3D" id="3.90.1860.10">
    <property type="entry name" value="tRNA-splicing ligase RtcB"/>
    <property type="match status" value="1"/>
</dbReference>
<comment type="catalytic activity">
    <reaction evidence="9">
        <text>a 3'-end 3'-phospho-ribonucleotide-RNA + a 5'-end dephospho-ribonucleoside-RNA + GTP = a ribonucleotidyl-ribonucleotide-RNA + GMP + diphosphate</text>
        <dbReference type="Rhea" id="RHEA:68076"/>
        <dbReference type="Rhea" id="RHEA-COMP:10463"/>
        <dbReference type="Rhea" id="RHEA-COMP:13936"/>
        <dbReference type="Rhea" id="RHEA-COMP:17355"/>
        <dbReference type="ChEBI" id="CHEBI:33019"/>
        <dbReference type="ChEBI" id="CHEBI:37565"/>
        <dbReference type="ChEBI" id="CHEBI:58115"/>
        <dbReference type="ChEBI" id="CHEBI:83062"/>
        <dbReference type="ChEBI" id="CHEBI:138284"/>
        <dbReference type="ChEBI" id="CHEBI:173118"/>
        <dbReference type="EC" id="6.5.1.8"/>
    </reaction>
</comment>
<evidence type="ECO:0000313" key="11">
    <source>
        <dbReference type="Proteomes" id="UP001181355"/>
    </source>
</evidence>
<organism evidence="10 11">
    <name type="scientific">Undibacterium cyanobacteriorum</name>
    <dbReference type="NCBI Taxonomy" id="3073561"/>
    <lineage>
        <taxon>Bacteria</taxon>
        <taxon>Pseudomonadati</taxon>
        <taxon>Pseudomonadota</taxon>
        <taxon>Betaproteobacteria</taxon>
        <taxon>Burkholderiales</taxon>
        <taxon>Oxalobacteraceae</taxon>
        <taxon>Undibacterium</taxon>
    </lineage>
</organism>
<dbReference type="InterPro" id="IPR001233">
    <property type="entry name" value="RtcB"/>
</dbReference>
<gene>
    <name evidence="10" type="ORF">RF679_05330</name>
</gene>
<keyword evidence="3" id="KW-0436">Ligase</keyword>
<evidence type="ECO:0000256" key="5">
    <source>
        <dbReference type="ARBA" id="ARBA00022741"/>
    </source>
</evidence>
<keyword evidence="6" id="KW-0692">RNA repair</keyword>
<sequence length="212" mass="23574">MNFSHTPKQTVSAKRLAKALASHGIEAQRDGNIIKVRSLVARDVHAEILLPESLPLEAKAVSQLLDFAGVWHPDGGHVCRACATPDFHPSTLVPVGSVLVTSHDFVIPQAVGTDINCGMRLHVIDLSLEEFLSKKAELVRLLKLDLLEGQRNLPTTPESMRALFNDGLSAFWTHTKRVPQCLFAQVDFQEVERELQRLSASSHVRHFDMINF</sequence>
<evidence type="ECO:0000256" key="8">
    <source>
        <dbReference type="ARBA" id="ARBA00023211"/>
    </source>
</evidence>
<evidence type="ECO:0000256" key="1">
    <source>
        <dbReference type="ARBA" id="ARBA00001936"/>
    </source>
</evidence>
<reference evidence="10" key="1">
    <citation type="submission" date="2023-09" db="EMBL/GenBank/DDBJ databases">
        <title>Undibacterium sp. 20NA77.5 isolated from freshwater.</title>
        <authorList>
            <person name="Le V."/>
            <person name="Ko S.-R."/>
            <person name="Ahn C.-Y."/>
            <person name="Oh H.-M."/>
        </authorList>
    </citation>
    <scope>NUCLEOTIDE SEQUENCE</scope>
    <source>
        <strain evidence="10">20NA77.5</strain>
    </source>
</reference>
<keyword evidence="7" id="KW-0342">GTP-binding</keyword>
<proteinExistence type="predicted"/>
<keyword evidence="5" id="KW-0547">Nucleotide-binding</keyword>
<keyword evidence="8" id="KW-0464">Manganese</keyword>
<dbReference type="PANTHER" id="PTHR11118:SF1">
    <property type="entry name" value="RNA-SPLICING LIGASE RTCB HOMOLOG"/>
    <property type="match status" value="1"/>
</dbReference>